<reference evidence="1" key="1">
    <citation type="submission" date="2022-08" db="EMBL/GenBank/DDBJ databases">
        <authorList>
            <person name="Marques A."/>
        </authorList>
    </citation>
    <scope>NUCLEOTIDE SEQUENCE</scope>
    <source>
        <strain evidence="1">RhyPub2mFocal</strain>
        <tissue evidence="1">Leaves</tissue>
    </source>
</reference>
<accession>A0AAV8CAG5</accession>
<keyword evidence="2" id="KW-1185">Reference proteome</keyword>
<dbReference type="AlphaFoldDB" id="A0AAV8CAG5"/>
<comment type="caution">
    <text evidence="1">The sequence shown here is derived from an EMBL/GenBank/DDBJ whole genome shotgun (WGS) entry which is preliminary data.</text>
</comment>
<sequence length="113" mass="12827">MCYTQLKMFQALLGSVPLVHVDDVCESLIFCMEKQSMAGTFICVAGYPSVKDIVEFYRNAFPEICVIKEVDEDFTQVEGKSTKLVDAGFRYKYGVEEILEDSYKCAERLGLLK</sequence>
<dbReference type="Gene3D" id="3.40.50.720">
    <property type="entry name" value="NAD(P)-binding Rossmann-like Domain"/>
    <property type="match status" value="1"/>
</dbReference>
<dbReference type="EMBL" id="JAMFTS010000005">
    <property type="protein sequence ID" value="KAJ4752434.1"/>
    <property type="molecule type" value="Genomic_DNA"/>
</dbReference>
<proteinExistence type="predicted"/>
<protein>
    <submittedName>
        <fullName evidence="1">Dihydroflavonol 4-reductase</fullName>
    </submittedName>
</protein>
<gene>
    <name evidence="1" type="ORF">LUZ62_086839</name>
</gene>
<name>A0AAV8CAG5_9POAL</name>
<evidence type="ECO:0000313" key="2">
    <source>
        <dbReference type="Proteomes" id="UP001140206"/>
    </source>
</evidence>
<dbReference type="Proteomes" id="UP001140206">
    <property type="component" value="Chromosome 5"/>
</dbReference>
<organism evidence="1 2">
    <name type="scientific">Rhynchospora pubera</name>
    <dbReference type="NCBI Taxonomy" id="906938"/>
    <lineage>
        <taxon>Eukaryota</taxon>
        <taxon>Viridiplantae</taxon>
        <taxon>Streptophyta</taxon>
        <taxon>Embryophyta</taxon>
        <taxon>Tracheophyta</taxon>
        <taxon>Spermatophyta</taxon>
        <taxon>Magnoliopsida</taxon>
        <taxon>Liliopsida</taxon>
        <taxon>Poales</taxon>
        <taxon>Cyperaceae</taxon>
        <taxon>Cyperoideae</taxon>
        <taxon>Rhynchosporeae</taxon>
        <taxon>Rhynchospora</taxon>
    </lineage>
</organism>
<evidence type="ECO:0000313" key="1">
    <source>
        <dbReference type="EMBL" id="KAJ4752434.1"/>
    </source>
</evidence>
<dbReference type="InterPro" id="IPR036291">
    <property type="entry name" value="NAD(P)-bd_dom_sf"/>
</dbReference>
<dbReference type="SUPFAM" id="SSF51735">
    <property type="entry name" value="NAD(P)-binding Rossmann-fold domains"/>
    <property type="match status" value="1"/>
</dbReference>